<feature type="compositionally biased region" description="Low complexity" evidence="1">
    <location>
        <begin position="64"/>
        <end position="75"/>
    </location>
</feature>
<evidence type="ECO:0000313" key="4">
    <source>
        <dbReference type="Proteomes" id="UP000521872"/>
    </source>
</evidence>
<dbReference type="AlphaFoldDB" id="A0A8H4VKS9"/>
<dbReference type="Proteomes" id="UP000521872">
    <property type="component" value="Unassembled WGS sequence"/>
</dbReference>
<feature type="compositionally biased region" description="Polar residues" evidence="1">
    <location>
        <begin position="140"/>
        <end position="153"/>
    </location>
</feature>
<feature type="compositionally biased region" description="Acidic residues" evidence="1">
    <location>
        <begin position="51"/>
        <end position="63"/>
    </location>
</feature>
<comment type="caution">
    <text evidence="3">The sequence shown here is derived from an EMBL/GenBank/DDBJ whole genome shotgun (WGS) entry which is preliminary data.</text>
</comment>
<accession>A0A8H4VKS9</accession>
<evidence type="ECO:0000256" key="1">
    <source>
        <dbReference type="SAM" id="MobiDB-lite"/>
    </source>
</evidence>
<organism evidence="3 4">
    <name type="scientific">Agrocybe pediades</name>
    <dbReference type="NCBI Taxonomy" id="84607"/>
    <lineage>
        <taxon>Eukaryota</taxon>
        <taxon>Fungi</taxon>
        <taxon>Dikarya</taxon>
        <taxon>Basidiomycota</taxon>
        <taxon>Agaricomycotina</taxon>
        <taxon>Agaricomycetes</taxon>
        <taxon>Agaricomycetidae</taxon>
        <taxon>Agaricales</taxon>
        <taxon>Agaricineae</taxon>
        <taxon>Strophariaceae</taxon>
        <taxon>Agrocybe</taxon>
    </lineage>
</organism>
<reference evidence="3 4" key="1">
    <citation type="submission" date="2019-12" db="EMBL/GenBank/DDBJ databases">
        <authorList>
            <person name="Floudas D."/>
            <person name="Bentzer J."/>
            <person name="Ahren D."/>
            <person name="Johansson T."/>
            <person name="Persson P."/>
            <person name="Tunlid A."/>
        </authorList>
    </citation>
    <scope>NUCLEOTIDE SEQUENCE [LARGE SCALE GENOMIC DNA]</scope>
    <source>
        <strain evidence="3 4">CBS 102.39</strain>
    </source>
</reference>
<feature type="domain" description="Hyaluronan/mRNA-binding protein" evidence="2">
    <location>
        <begin position="20"/>
        <end position="110"/>
    </location>
</feature>
<dbReference type="EMBL" id="JAACJL010000046">
    <property type="protein sequence ID" value="KAF4613257.1"/>
    <property type="molecule type" value="Genomic_DNA"/>
</dbReference>
<protein>
    <recommendedName>
        <fullName evidence="2">Hyaluronan/mRNA-binding protein domain-containing protein</fullName>
    </recommendedName>
</protein>
<evidence type="ECO:0000313" key="3">
    <source>
        <dbReference type="EMBL" id="KAF4613257.1"/>
    </source>
</evidence>
<feature type="compositionally biased region" description="Basic and acidic residues" evidence="1">
    <location>
        <begin position="13"/>
        <end position="22"/>
    </location>
</feature>
<name>A0A8H4VKS9_9AGAR</name>
<evidence type="ECO:0000259" key="2">
    <source>
        <dbReference type="Pfam" id="PF04774"/>
    </source>
</evidence>
<gene>
    <name evidence="3" type="ORF">D9613_010969</name>
</gene>
<feature type="compositionally biased region" description="Low complexity" evidence="1">
    <location>
        <begin position="127"/>
        <end position="139"/>
    </location>
</feature>
<dbReference type="Pfam" id="PF04774">
    <property type="entry name" value="HABP4_PAI-RBP1"/>
    <property type="match status" value="1"/>
</dbReference>
<sequence>MTRTSRATYPRALVKDAHESRSGLDNGLRKQGAGHHNWGSLADERDLETQALDDENVEEEEDTTTGAAASASANAERSRSLSPSQGKPELPRSTSGMTEEEIEKARQLRKNAFKKSGDIDLGSIARSSVAVSTSPSQSQMHKPTTSDEMNPIF</sequence>
<dbReference type="InterPro" id="IPR006861">
    <property type="entry name" value="HABP4_PAIRBP1-bd"/>
</dbReference>
<feature type="region of interest" description="Disordered" evidence="1">
    <location>
        <begin position="1"/>
        <end position="153"/>
    </location>
</feature>
<proteinExistence type="predicted"/>
<keyword evidence="4" id="KW-1185">Reference proteome</keyword>